<dbReference type="PROSITE" id="PS50054">
    <property type="entry name" value="TYR_PHOSPHATASE_DUAL"/>
    <property type="match status" value="1"/>
</dbReference>
<feature type="domain" description="Tyrosine specific protein phosphatases" evidence="9">
    <location>
        <begin position="67"/>
        <end position="129"/>
    </location>
</feature>
<evidence type="ECO:0000313" key="11">
    <source>
        <dbReference type="EMBL" id="KAF2672650.1"/>
    </source>
</evidence>
<accession>A0A6A6ULJ2</accession>
<evidence type="ECO:0000259" key="9">
    <source>
        <dbReference type="PROSITE" id="PS50056"/>
    </source>
</evidence>
<dbReference type="SMART" id="SM00195">
    <property type="entry name" value="DSPc"/>
    <property type="match status" value="1"/>
</dbReference>
<dbReference type="Proteomes" id="UP000799302">
    <property type="component" value="Unassembled WGS sequence"/>
</dbReference>
<dbReference type="PANTHER" id="PTHR45848">
    <property type="entry name" value="DUAL SPECIFICITY PROTEIN PHOSPHATASE 12 FAMILY MEMBER"/>
    <property type="match status" value="1"/>
</dbReference>
<protein>
    <recommendedName>
        <fullName evidence="2">protein-tyrosine-phosphatase</fullName>
        <ecNumber evidence="2">3.1.3.48</ecNumber>
    </recommendedName>
</protein>
<dbReference type="GO" id="GO:0008270">
    <property type="term" value="F:zinc ion binding"/>
    <property type="evidence" value="ECO:0007669"/>
    <property type="project" value="UniProtKB-KW"/>
</dbReference>
<dbReference type="InterPro" id="IPR016130">
    <property type="entry name" value="Tyr_Pase_AS"/>
</dbReference>
<keyword evidence="4" id="KW-0904">Protein phosphatase</keyword>
<evidence type="ECO:0000256" key="1">
    <source>
        <dbReference type="ARBA" id="ARBA00008601"/>
    </source>
</evidence>
<gene>
    <name evidence="11" type="ORF">BT63DRAFT_420869</name>
</gene>
<dbReference type="InterPro" id="IPR013087">
    <property type="entry name" value="Znf_C2H2_type"/>
</dbReference>
<evidence type="ECO:0000259" key="10">
    <source>
        <dbReference type="PROSITE" id="PS50157"/>
    </source>
</evidence>
<keyword evidence="6" id="KW-0479">Metal-binding</keyword>
<dbReference type="PIRSF" id="PIRSF000941">
    <property type="entry name" value="DUSP12"/>
    <property type="match status" value="1"/>
</dbReference>
<dbReference type="InterPro" id="IPR000340">
    <property type="entry name" value="Dual-sp_phosphatase_cat-dom"/>
</dbReference>
<comment type="similarity">
    <text evidence="1">Belongs to the protein-tyrosine phosphatase family. Non-receptor class dual specificity subfamily.</text>
</comment>
<dbReference type="PROSITE" id="PS50157">
    <property type="entry name" value="ZINC_FINGER_C2H2_2"/>
    <property type="match status" value="1"/>
</dbReference>
<dbReference type="PROSITE" id="PS00383">
    <property type="entry name" value="TYR_PHOSPHATASE_1"/>
    <property type="match status" value="1"/>
</dbReference>
<organism evidence="11 12">
    <name type="scientific">Microthyrium microscopicum</name>
    <dbReference type="NCBI Taxonomy" id="703497"/>
    <lineage>
        <taxon>Eukaryota</taxon>
        <taxon>Fungi</taxon>
        <taxon>Dikarya</taxon>
        <taxon>Ascomycota</taxon>
        <taxon>Pezizomycotina</taxon>
        <taxon>Dothideomycetes</taxon>
        <taxon>Dothideomycetes incertae sedis</taxon>
        <taxon>Microthyriales</taxon>
        <taxon>Microthyriaceae</taxon>
        <taxon>Microthyrium</taxon>
    </lineage>
</organism>
<feature type="active site" description="Phosphocysteine intermediate" evidence="5">
    <location>
        <position position="94"/>
    </location>
</feature>
<dbReference type="GO" id="GO:0008138">
    <property type="term" value="F:protein tyrosine/serine/threonine phosphatase activity"/>
    <property type="evidence" value="ECO:0007669"/>
    <property type="project" value="InterPro"/>
</dbReference>
<evidence type="ECO:0000256" key="2">
    <source>
        <dbReference type="ARBA" id="ARBA00013064"/>
    </source>
</evidence>
<dbReference type="EMBL" id="MU004231">
    <property type="protein sequence ID" value="KAF2672650.1"/>
    <property type="molecule type" value="Genomic_DNA"/>
</dbReference>
<evidence type="ECO:0000313" key="12">
    <source>
        <dbReference type="Proteomes" id="UP000799302"/>
    </source>
</evidence>
<reference evidence="11" key="1">
    <citation type="journal article" date="2020" name="Stud. Mycol.">
        <title>101 Dothideomycetes genomes: a test case for predicting lifestyles and emergence of pathogens.</title>
        <authorList>
            <person name="Haridas S."/>
            <person name="Albert R."/>
            <person name="Binder M."/>
            <person name="Bloem J."/>
            <person name="Labutti K."/>
            <person name="Salamov A."/>
            <person name="Andreopoulos B."/>
            <person name="Baker S."/>
            <person name="Barry K."/>
            <person name="Bills G."/>
            <person name="Bluhm B."/>
            <person name="Cannon C."/>
            <person name="Castanera R."/>
            <person name="Culley D."/>
            <person name="Daum C."/>
            <person name="Ezra D."/>
            <person name="Gonzalez J."/>
            <person name="Henrissat B."/>
            <person name="Kuo A."/>
            <person name="Liang C."/>
            <person name="Lipzen A."/>
            <person name="Lutzoni F."/>
            <person name="Magnuson J."/>
            <person name="Mondo S."/>
            <person name="Nolan M."/>
            <person name="Ohm R."/>
            <person name="Pangilinan J."/>
            <person name="Park H.-J."/>
            <person name="Ramirez L."/>
            <person name="Alfaro M."/>
            <person name="Sun H."/>
            <person name="Tritt A."/>
            <person name="Yoshinaga Y."/>
            <person name="Zwiers L.-H."/>
            <person name="Turgeon B."/>
            <person name="Goodwin S."/>
            <person name="Spatafora J."/>
            <person name="Crous P."/>
            <person name="Grigoriev I."/>
        </authorList>
    </citation>
    <scope>NUCLEOTIDE SEQUENCE</scope>
    <source>
        <strain evidence="11">CBS 115976</strain>
    </source>
</reference>
<dbReference type="OrthoDB" id="2017893at2759"/>
<dbReference type="PROSITE" id="PS00028">
    <property type="entry name" value="ZINC_FINGER_C2H2_1"/>
    <property type="match status" value="1"/>
</dbReference>
<dbReference type="SUPFAM" id="SSF52799">
    <property type="entry name" value="(Phosphotyrosine protein) phosphatases II"/>
    <property type="match status" value="1"/>
</dbReference>
<evidence type="ECO:0000256" key="3">
    <source>
        <dbReference type="ARBA" id="ARBA00022801"/>
    </source>
</evidence>
<dbReference type="InterPro" id="IPR020422">
    <property type="entry name" value="TYR_PHOSPHATASE_DUAL_dom"/>
</dbReference>
<proteinExistence type="inferred from homology"/>
<dbReference type="InterPro" id="IPR029021">
    <property type="entry name" value="Prot-tyrosine_phosphatase-like"/>
</dbReference>
<dbReference type="Pfam" id="PF00782">
    <property type="entry name" value="DSPc"/>
    <property type="match status" value="1"/>
</dbReference>
<evidence type="ECO:0000259" key="8">
    <source>
        <dbReference type="PROSITE" id="PS50054"/>
    </source>
</evidence>
<evidence type="ECO:0000256" key="7">
    <source>
        <dbReference type="SAM" id="MobiDB-lite"/>
    </source>
</evidence>
<dbReference type="GO" id="GO:0004725">
    <property type="term" value="F:protein tyrosine phosphatase activity"/>
    <property type="evidence" value="ECO:0007669"/>
    <property type="project" value="UniProtKB-EC"/>
</dbReference>
<dbReference type="GO" id="GO:0005634">
    <property type="term" value="C:nucleus"/>
    <property type="evidence" value="ECO:0007669"/>
    <property type="project" value="TreeGrafter"/>
</dbReference>
<dbReference type="PANTHER" id="PTHR45848:SF4">
    <property type="entry name" value="DUAL SPECIFICITY PROTEIN PHOSPHATASE 12"/>
    <property type="match status" value="1"/>
</dbReference>
<feature type="domain" description="C2H2-type" evidence="10">
    <location>
        <begin position="203"/>
        <end position="231"/>
    </location>
</feature>
<feature type="region of interest" description="Disordered" evidence="7">
    <location>
        <begin position="302"/>
        <end position="328"/>
    </location>
</feature>
<dbReference type="CDD" id="cd14518">
    <property type="entry name" value="DSP_fungal_YVH1"/>
    <property type="match status" value="1"/>
</dbReference>
<keyword evidence="6" id="KW-0863">Zinc-finger</keyword>
<evidence type="ECO:0000256" key="6">
    <source>
        <dbReference type="PROSITE-ProRule" id="PRU00042"/>
    </source>
</evidence>
<dbReference type="InterPro" id="IPR016278">
    <property type="entry name" value="DUSP12"/>
</dbReference>
<name>A0A6A6ULJ2_9PEZI</name>
<dbReference type="AlphaFoldDB" id="A0A6A6ULJ2"/>
<keyword evidence="6" id="KW-0862">Zinc</keyword>
<evidence type="ECO:0000256" key="5">
    <source>
        <dbReference type="PIRSR" id="PIRSR000941-50"/>
    </source>
</evidence>
<feature type="domain" description="Tyrosine-protein phosphatase" evidence="8">
    <location>
        <begin position="4"/>
        <end position="150"/>
    </location>
</feature>
<evidence type="ECO:0000256" key="4">
    <source>
        <dbReference type="ARBA" id="ARBA00022912"/>
    </source>
</evidence>
<sequence length="328" mass="36916">MSLLDKIPGTNVYIGGIFTLRRKAQLEQASITHVLSVLRMPGYLDRDKELFAGYKCMLVEVDDVEDENLLQHFKATNAFIQNGLDSGGSVLVHCAMGKSRSGTCCVAYMMQKFQISPTEALEQIRQVRPIVEPNEGFMQQLDMYHRMQMTEDVESSPVYQRWMYQREVQLSSDCGQAPDADKIRFEDEHVSASSSSEPVDSEYRCRKCRRALATSKFLIPHRPPPHNEPFPAALTCAHLFMDPLSWMRPELEQGKLEGRLECPKCKSNVGKYAWQGMRCSCGAWVVPAITLARAKIDETHLNRGSDNSIRRGPGVGMPATRAEGRGLL</sequence>
<dbReference type="Gene3D" id="3.90.190.10">
    <property type="entry name" value="Protein tyrosine phosphatase superfamily"/>
    <property type="match status" value="1"/>
</dbReference>
<dbReference type="PROSITE" id="PS50056">
    <property type="entry name" value="TYR_PHOSPHATASE_2"/>
    <property type="match status" value="1"/>
</dbReference>
<dbReference type="InterPro" id="IPR000387">
    <property type="entry name" value="Tyr_Pase_dom"/>
</dbReference>
<keyword evidence="3" id="KW-0378">Hydrolase</keyword>
<dbReference type="EC" id="3.1.3.48" evidence="2"/>
<keyword evidence="12" id="KW-1185">Reference proteome</keyword>